<feature type="domain" description="Glycylpeptide N-tetradecanoyltransferase C-terminal" evidence="8">
    <location>
        <begin position="217"/>
        <end position="361"/>
    </location>
</feature>
<keyword evidence="3 5" id="KW-0808">Transferase</keyword>
<organism evidence="9 10">
    <name type="scientific">Galdieria sulphuraria</name>
    <name type="common">Red alga</name>
    <dbReference type="NCBI Taxonomy" id="130081"/>
    <lineage>
        <taxon>Eukaryota</taxon>
        <taxon>Rhodophyta</taxon>
        <taxon>Bangiophyceae</taxon>
        <taxon>Galdieriales</taxon>
        <taxon>Galdieriaceae</taxon>
        <taxon>Galdieria</taxon>
    </lineage>
</organism>
<evidence type="ECO:0000256" key="2">
    <source>
        <dbReference type="ARBA" id="ARBA00012923"/>
    </source>
</evidence>
<proteinExistence type="inferred from homology"/>
<feature type="domain" description="Glycylpeptide N-tetradecanoyltransferase N-terminal" evidence="7">
    <location>
        <begin position="24"/>
        <end position="168"/>
    </location>
</feature>
<name>M2XQM4_GALSU</name>
<dbReference type="Pfam" id="PF01233">
    <property type="entry name" value="NMT"/>
    <property type="match status" value="1"/>
</dbReference>
<dbReference type="STRING" id="130081.M2XQM4"/>
<dbReference type="InterPro" id="IPR022676">
    <property type="entry name" value="NMT_N"/>
</dbReference>
<dbReference type="Gene3D" id="3.40.630.170">
    <property type="match status" value="1"/>
</dbReference>
<dbReference type="eggNOG" id="KOG2779">
    <property type="taxonomic scope" value="Eukaryota"/>
</dbReference>
<dbReference type="Pfam" id="PF02799">
    <property type="entry name" value="NMT_C"/>
    <property type="match status" value="1"/>
</dbReference>
<keyword evidence="10" id="KW-1185">Reference proteome</keyword>
<dbReference type="OrthoDB" id="60315at2759"/>
<evidence type="ECO:0000256" key="5">
    <source>
        <dbReference type="RuleBase" id="RU000586"/>
    </source>
</evidence>
<dbReference type="PANTHER" id="PTHR11377">
    <property type="entry name" value="N-MYRISTOYL TRANSFERASE"/>
    <property type="match status" value="1"/>
</dbReference>
<protein>
    <recommendedName>
        <fullName evidence="2 5">Glycylpeptide N-tetradecanoyltransferase</fullName>
        <ecNumber evidence="2 5">2.3.1.97</ecNumber>
    </recommendedName>
</protein>
<dbReference type="InterPro" id="IPR016181">
    <property type="entry name" value="Acyl_CoA_acyltransferase"/>
</dbReference>
<gene>
    <name evidence="9" type="ORF">Gasu_65960</name>
</gene>
<dbReference type="GeneID" id="17084737"/>
<dbReference type="SUPFAM" id="SSF55729">
    <property type="entry name" value="Acyl-CoA N-acyltransferases (Nat)"/>
    <property type="match status" value="2"/>
</dbReference>
<comment type="catalytic activity">
    <reaction evidence="5">
        <text>N-terminal glycyl-[protein] + tetradecanoyl-CoA = N-tetradecanoylglycyl-[protein] + CoA + H(+)</text>
        <dbReference type="Rhea" id="RHEA:15521"/>
        <dbReference type="Rhea" id="RHEA-COMP:12666"/>
        <dbReference type="Rhea" id="RHEA-COMP:12667"/>
        <dbReference type="ChEBI" id="CHEBI:15378"/>
        <dbReference type="ChEBI" id="CHEBI:57287"/>
        <dbReference type="ChEBI" id="CHEBI:57385"/>
        <dbReference type="ChEBI" id="CHEBI:64723"/>
        <dbReference type="ChEBI" id="CHEBI:133050"/>
        <dbReference type="EC" id="2.3.1.97"/>
    </reaction>
</comment>
<evidence type="ECO:0000313" key="10">
    <source>
        <dbReference type="Proteomes" id="UP000030680"/>
    </source>
</evidence>
<evidence type="ECO:0000313" key="9">
    <source>
        <dbReference type="EMBL" id="EME25744.1"/>
    </source>
</evidence>
<dbReference type="RefSeq" id="XP_005702264.1">
    <property type="nucleotide sequence ID" value="XM_005702207.1"/>
</dbReference>
<dbReference type="EC" id="2.3.1.97" evidence="2 5"/>
<dbReference type="KEGG" id="gsl:Gasu_65960"/>
<sequence>MVGFWSPHLTATSVKEGPVFSFSSSDISREPFSLTAPELQWVEVNLDIEQEVGHLLRLLNNHYVKDRASVLCYRLSSAFLRWVLRVPGWKKEYLVGVEDKNARKLIAFVSGTPLTVFCKERTFSMIVVNFLCIHEQFRGQGLAPIVIDELSRRAAIDGIFQAVFTSSYTKMFRSLSTALHYHRFLNVPNLVKAGFCRGPRIERYFHVASYQSYQWGPLAVVDVNSVFELLNSFFSREKLFYPKFSRNQFCHLFLPRQGIAHSFVARTEKGGGIVAFSSFYEVLLASSNGTVKMAKELYSGCLPSISLEAVRKDMVVEAKKRQMDVYTLLGDQTQTEQMKEIRTVQGTGFLSYFLFNWRTECIPFNQIAFTVP</sequence>
<dbReference type="AlphaFoldDB" id="M2XQM4"/>
<keyword evidence="4 5" id="KW-0012">Acyltransferase</keyword>
<dbReference type="GO" id="GO:0005737">
    <property type="term" value="C:cytoplasm"/>
    <property type="evidence" value="ECO:0007669"/>
    <property type="project" value="TreeGrafter"/>
</dbReference>
<dbReference type="GO" id="GO:0004379">
    <property type="term" value="F:glycylpeptide N-tetradecanoyltransferase activity"/>
    <property type="evidence" value="ECO:0007669"/>
    <property type="project" value="UniProtKB-EC"/>
</dbReference>
<evidence type="ECO:0000259" key="8">
    <source>
        <dbReference type="Pfam" id="PF02799"/>
    </source>
</evidence>
<evidence type="ECO:0000256" key="6">
    <source>
        <dbReference type="RuleBase" id="RU004178"/>
    </source>
</evidence>
<evidence type="ECO:0000256" key="4">
    <source>
        <dbReference type="ARBA" id="ARBA00023315"/>
    </source>
</evidence>
<comment type="function">
    <text evidence="5">Adds a myristoyl group to the N-terminal glycine residue of certain cellular proteins.</text>
</comment>
<evidence type="ECO:0000256" key="1">
    <source>
        <dbReference type="ARBA" id="ARBA00009469"/>
    </source>
</evidence>
<dbReference type="Proteomes" id="UP000030680">
    <property type="component" value="Unassembled WGS sequence"/>
</dbReference>
<dbReference type="InterPro" id="IPR022677">
    <property type="entry name" value="NMT_C"/>
</dbReference>
<reference evidence="10" key="1">
    <citation type="journal article" date="2013" name="Science">
        <title>Gene transfer from bacteria and archaea facilitated evolution of an extremophilic eukaryote.</title>
        <authorList>
            <person name="Schonknecht G."/>
            <person name="Chen W.H."/>
            <person name="Ternes C.M."/>
            <person name="Barbier G.G."/>
            <person name="Shrestha R.P."/>
            <person name="Stanke M."/>
            <person name="Brautigam A."/>
            <person name="Baker B.J."/>
            <person name="Banfield J.F."/>
            <person name="Garavito R.M."/>
            <person name="Carr K."/>
            <person name="Wilkerson C."/>
            <person name="Rensing S.A."/>
            <person name="Gagneul D."/>
            <person name="Dickenson N.E."/>
            <person name="Oesterhelt C."/>
            <person name="Lercher M.J."/>
            <person name="Weber A.P."/>
        </authorList>
    </citation>
    <scope>NUCLEOTIDE SEQUENCE [LARGE SCALE GENOMIC DNA]</scope>
    <source>
        <strain evidence="10">074W</strain>
    </source>
</reference>
<evidence type="ECO:0000256" key="3">
    <source>
        <dbReference type="ARBA" id="ARBA00022679"/>
    </source>
</evidence>
<evidence type="ECO:0000259" key="7">
    <source>
        <dbReference type="Pfam" id="PF01233"/>
    </source>
</evidence>
<dbReference type="PANTHER" id="PTHR11377:SF5">
    <property type="entry name" value="GLYCYLPEPTIDE N-TETRADECANOYLTRANSFERASE"/>
    <property type="match status" value="1"/>
</dbReference>
<dbReference type="InterPro" id="IPR000903">
    <property type="entry name" value="NMT"/>
</dbReference>
<dbReference type="Gramene" id="EME25744">
    <property type="protein sequence ID" value="EME25744"/>
    <property type="gene ID" value="Gasu_65960"/>
</dbReference>
<accession>M2XQM4</accession>
<comment type="similarity">
    <text evidence="1 6">Belongs to the NMT family.</text>
</comment>
<dbReference type="EMBL" id="KB454869">
    <property type="protein sequence ID" value="EME25744.1"/>
    <property type="molecule type" value="Genomic_DNA"/>
</dbReference>